<dbReference type="Pfam" id="PF01751">
    <property type="entry name" value="Toprim"/>
    <property type="match status" value="1"/>
</dbReference>
<dbReference type="Gene3D" id="3.40.50.670">
    <property type="match status" value="2"/>
</dbReference>
<dbReference type="RefSeq" id="WP_047872568.1">
    <property type="nucleotide sequence ID" value="NZ_BMYC01000022.1"/>
</dbReference>
<name>A0A0J1JLG6_9GAMM</name>
<comment type="subunit">
    <text evidence="13">Heterotetramer, composed of two GyrA and two GyrB chains. In the heterotetramer, GyrA contains the active site tyrosine that forms a transient covalent intermediate with DNA, while GyrB binds cofactors and catalyzes ATP hydrolysis.</text>
</comment>
<comment type="subcellular location">
    <subcellularLocation>
        <location evidence="13">Cytoplasm</location>
    </subcellularLocation>
</comment>
<evidence type="ECO:0000256" key="10">
    <source>
        <dbReference type="ARBA" id="ARBA00023029"/>
    </source>
</evidence>
<evidence type="ECO:0000259" key="14">
    <source>
        <dbReference type="PROSITE" id="PS50880"/>
    </source>
</evidence>
<dbReference type="FunFam" id="3.30.230.10:FF:000005">
    <property type="entry name" value="DNA gyrase subunit B"/>
    <property type="match status" value="1"/>
</dbReference>
<keyword evidence="7 13" id="KW-0547">Nucleotide-binding</keyword>
<dbReference type="NCBIfam" id="TIGR01059">
    <property type="entry name" value="gyrB"/>
    <property type="match status" value="1"/>
</dbReference>
<dbReference type="GO" id="GO:0005694">
    <property type="term" value="C:chromosome"/>
    <property type="evidence" value="ECO:0007669"/>
    <property type="project" value="InterPro"/>
</dbReference>
<feature type="site" description="Interaction with DNA" evidence="13">
    <location>
        <position position="453"/>
    </location>
</feature>
<dbReference type="InterPro" id="IPR020568">
    <property type="entry name" value="Ribosomal_Su5_D2-typ_SF"/>
</dbReference>
<dbReference type="InterPro" id="IPR034160">
    <property type="entry name" value="TOPRIM_GyrB"/>
</dbReference>
<evidence type="ECO:0000256" key="5">
    <source>
        <dbReference type="ARBA" id="ARBA00022490"/>
    </source>
</evidence>
<dbReference type="OrthoDB" id="9802808at2"/>
<feature type="binding site" evidence="13">
    <location>
        <position position="501"/>
    </location>
    <ligand>
        <name>Mg(2+)</name>
        <dbReference type="ChEBI" id="CHEBI:18420"/>
        <label>2</label>
    </ligand>
</feature>
<dbReference type="GO" id="GO:0006261">
    <property type="term" value="P:DNA-templated DNA replication"/>
    <property type="evidence" value="ECO:0007669"/>
    <property type="project" value="UniProtKB-UniRule"/>
</dbReference>
<keyword evidence="10 13" id="KW-0799">Topoisomerase</keyword>
<evidence type="ECO:0000313" key="15">
    <source>
        <dbReference type="EMBL" id="KLV02907.1"/>
    </source>
</evidence>
<dbReference type="InterPro" id="IPR013506">
    <property type="entry name" value="Topo_IIA_bsu_dom2"/>
</dbReference>
<dbReference type="GO" id="GO:0006265">
    <property type="term" value="P:DNA topological change"/>
    <property type="evidence" value="ECO:0007669"/>
    <property type="project" value="UniProtKB-UniRule"/>
</dbReference>
<feature type="site" description="Interaction with DNA" evidence="13">
    <location>
        <position position="450"/>
    </location>
</feature>
<dbReference type="FunFam" id="3.40.50.670:FF:000004">
    <property type="entry name" value="DNA gyrase subunit B"/>
    <property type="match status" value="1"/>
</dbReference>
<dbReference type="InterPro" id="IPR018522">
    <property type="entry name" value="TopoIIA_CS"/>
</dbReference>
<evidence type="ECO:0000256" key="7">
    <source>
        <dbReference type="ARBA" id="ARBA00022741"/>
    </source>
</evidence>
<keyword evidence="6 13" id="KW-0479">Metal-binding</keyword>
<dbReference type="GO" id="GO:0005737">
    <property type="term" value="C:cytoplasm"/>
    <property type="evidence" value="ECO:0007669"/>
    <property type="project" value="UniProtKB-SubCell"/>
</dbReference>
<comment type="caution">
    <text evidence="15">The sequence shown here is derived from an EMBL/GenBank/DDBJ whole genome shotgun (WGS) entry which is preliminary data.</text>
</comment>
<keyword evidence="12 13" id="KW-0413">Isomerase</keyword>
<sequence>MSNNYDSSSIKVLKGLDAVRKRPGMYIGDTDDGTGLHHMVFEVVDNSIDEALAGHCEDIIVTIHEDGSVSVSDDGRGIPTEMHPEEGVSAAEVIMTVLHAGGKFDDNSYKVSGGLHGVGVSVVNALSEKVELTIHRGGHIHQQIYHHGEPQAPLAVIGDTDRTGTRIRFWPSADTFTNIEFHYEILAKRLRELSFLNSGVSIKLIDEREEGKMDHFMYEGGIQAFVQHLNRNKTPIHQKVFHFNLEREDGIAVEVAMQWNDGFQENIYCFTNNIPQRDGGTHLAGFRGALTRTLNNFMDKEGYSKKAKTATSGDDAREGLTAVVSVKVPDPKFSSQTKDKLVSSEVKPAVESTMGEKLSEFLLENPSDAKTVCTKIIDASRAREAARKAREMTRRKGALDLAGLPGKLADCQEKDPALSELYIVEGDSAGGSAKQGRNRKNQAILPLKGKILNVEKARFDKMLSSQEVATLITAMGCGIGRDEYNPDKLRYHSIIIMTDADVDGSHIRTLLLTFFYRQMPELIERGHIFIAQPPLYKVKKGKQEQYIQDDEDMSQYQVTLALDNAALFTAEGAPAISGEALEALVKQFNNAGKLVERMSRRYPTLLLNEFIYQPRLAVESLADQAAVEAWLQPLVAALNAKQSGESQYSAKVIRDEEQGVWLPKVTVRTHGVDHEHPLSLDLLNSKEYSKLADMSEALHELLEDSAYVQRGERKQPISSFKEALDWLIKESRRGLSLQRYKGLGEMNPEQLWETTMDPESRRMMQVTINDAVAADELFTTLMGDQVEPRRHFIEANALNANLDI</sequence>
<dbReference type="PANTHER" id="PTHR45866">
    <property type="entry name" value="DNA GYRASE/TOPOISOMERASE SUBUNIT B"/>
    <property type="match status" value="1"/>
</dbReference>
<dbReference type="FunFam" id="3.30.565.10:FF:000002">
    <property type="entry name" value="DNA gyrase subunit B"/>
    <property type="match status" value="1"/>
</dbReference>
<feature type="domain" description="Toprim" evidence="14">
    <location>
        <begin position="419"/>
        <end position="534"/>
    </location>
</feature>
<evidence type="ECO:0000256" key="13">
    <source>
        <dbReference type="HAMAP-Rule" id="MF_01898"/>
    </source>
</evidence>
<dbReference type="EC" id="5.6.2.2" evidence="3 13"/>
<keyword evidence="5 13" id="KW-0963">Cytoplasm</keyword>
<dbReference type="GO" id="GO:0046872">
    <property type="term" value="F:metal ion binding"/>
    <property type="evidence" value="ECO:0007669"/>
    <property type="project" value="UniProtKB-KW"/>
</dbReference>
<protein>
    <recommendedName>
        <fullName evidence="4 13">DNA gyrase subunit B</fullName>
        <ecNumber evidence="3 13">5.6.2.2</ecNumber>
    </recommendedName>
</protein>
<dbReference type="CDD" id="cd00822">
    <property type="entry name" value="TopoII_Trans_DNA_gyrase"/>
    <property type="match status" value="1"/>
</dbReference>
<dbReference type="AlphaFoldDB" id="A0A0J1JLG6"/>
<dbReference type="InterPro" id="IPR003594">
    <property type="entry name" value="HATPase_dom"/>
</dbReference>
<dbReference type="InterPro" id="IPR002288">
    <property type="entry name" value="DNA_gyrase_B_C"/>
</dbReference>
<dbReference type="InterPro" id="IPR041423">
    <property type="entry name" value="GyrB_insert"/>
</dbReference>
<comment type="similarity">
    <text evidence="2 13">Belongs to the type II topoisomerase GyrB family.</text>
</comment>
<feature type="binding site" evidence="13">
    <location>
        <position position="499"/>
    </location>
    <ligand>
        <name>Mg(2+)</name>
        <dbReference type="ChEBI" id="CHEBI:18420"/>
        <label>2</label>
    </ligand>
</feature>
<evidence type="ECO:0000256" key="3">
    <source>
        <dbReference type="ARBA" id="ARBA00012895"/>
    </source>
</evidence>
<dbReference type="PRINTS" id="PR01159">
    <property type="entry name" value="DNAGYRASEB"/>
</dbReference>
<dbReference type="GO" id="GO:0005524">
    <property type="term" value="F:ATP binding"/>
    <property type="evidence" value="ECO:0007669"/>
    <property type="project" value="UniProtKB-UniRule"/>
</dbReference>
<keyword evidence="8 13" id="KW-0067">ATP-binding</keyword>
<dbReference type="Pfam" id="PF00204">
    <property type="entry name" value="DNA_gyraseB"/>
    <property type="match status" value="1"/>
</dbReference>
<dbReference type="InterPro" id="IPR036890">
    <property type="entry name" value="HATPase_C_sf"/>
</dbReference>
<comment type="miscellaneous">
    <text evidence="13">Few gyrases are as efficient as E.coli at forming negative supercoils. Not all organisms have 2 type II topoisomerases; in organisms with a single type II topoisomerase this enzyme also has to decatenate newly replicated chromosomes.</text>
</comment>
<dbReference type="Pfam" id="PF18053">
    <property type="entry name" value="GyrB_insert"/>
    <property type="match status" value="1"/>
</dbReference>
<dbReference type="InterPro" id="IPR011557">
    <property type="entry name" value="GyrB"/>
</dbReference>
<dbReference type="Gene3D" id="3.10.20.690">
    <property type="match status" value="1"/>
</dbReference>
<dbReference type="GO" id="GO:0003677">
    <property type="term" value="F:DNA binding"/>
    <property type="evidence" value="ECO:0007669"/>
    <property type="project" value="UniProtKB-KW"/>
</dbReference>
<dbReference type="NCBIfam" id="NF011501">
    <property type="entry name" value="PRK14939.1"/>
    <property type="match status" value="1"/>
</dbReference>
<comment type="catalytic activity">
    <reaction evidence="1 13">
        <text>ATP-dependent breakage, passage and rejoining of double-stranded DNA.</text>
        <dbReference type="EC" id="5.6.2.2"/>
    </reaction>
</comment>
<dbReference type="SUPFAM" id="SSF56719">
    <property type="entry name" value="Type II DNA topoisomerase"/>
    <property type="match status" value="1"/>
</dbReference>
<dbReference type="InterPro" id="IPR013759">
    <property type="entry name" value="Topo_IIA_B_C"/>
</dbReference>
<dbReference type="Gene3D" id="3.30.230.10">
    <property type="match status" value="1"/>
</dbReference>
<reference evidence="15 16" key="1">
    <citation type="submission" date="2015-05" db="EMBL/GenBank/DDBJ databases">
        <title>Photobacterium galathea sp. nov.</title>
        <authorList>
            <person name="Machado H."/>
            <person name="Gram L."/>
        </authorList>
    </citation>
    <scope>NUCLEOTIDE SEQUENCE [LARGE SCALE GENOMIC DNA]</scope>
    <source>
        <strain evidence="15 16">DSM 25995</strain>
    </source>
</reference>
<keyword evidence="9 13" id="KW-0460">Magnesium</keyword>
<feature type="binding site" evidence="13">
    <location>
        <position position="425"/>
    </location>
    <ligand>
        <name>Mg(2+)</name>
        <dbReference type="ChEBI" id="CHEBI:18420"/>
        <label>1</label>
        <note>catalytic</note>
    </ligand>
</feature>
<dbReference type="Proteomes" id="UP000036426">
    <property type="component" value="Unassembled WGS sequence"/>
</dbReference>
<dbReference type="SMART" id="SM00387">
    <property type="entry name" value="HATPase_c"/>
    <property type="match status" value="1"/>
</dbReference>
<dbReference type="PATRIC" id="fig|754436.4.peg.286"/>
<proteinExistence type="inferred from homology"/>
<dbReference type="SUPFAM" id="SSF54211">
    <property type="entry name" value="Ribosomal protein S5 domain 2-like"/>
    <property type="match status" value="1"/>
</dbReference>
<evidence type="ECO:0000256" key="2">
    <source>
        <dbReference type="ARBA" id="ARBA00010708"/>
    </source>
</evidence>
<gene>
    <name evidence="13 15" type="primary">gyrB</name>
    <name evidence="15" type="ORF">ABT58_01355</name>
</gene>
<evidence type="ECO:0000256" key="4">
    <source>
        <dbReference type="ARBA" id="ARBA00019166"/>
    </source>
</evidence>
<dbReference type="CDD" id="cd03366">
    <property type="entry name" value="TOPRIM_TopoIIA_GyrB"/>
    <property type="match status" value="1"/>
</dbReference>
<dbReference type="SMART" id="SM00433">
    <property type="entry name" value="TOP2c"/>
    <property type="match status" value="1"/>
</dbReference>
<evidence type="ECO:0000256" key="6">
    <source>
        <dbReference type="ARBA" id="ARBA00022723"/>
    </source>
</evidence>
<dbReference type="HAMAP" id="MF_01898">
    <property type="entry name" value="GyrB"/>
    <property type="match status" value="1"/>
</dbReference>
<dbReference type="GO" id="GO:0003918">
    <property type="term" value="F:DNA topoisomerase type II (double strand cut, ATP-hydrolyzing) activity"/>
    <property type="evidence" value="ECO:0007669"/>
    <property type="project" value="UniProtKB-UniRule"/>
</dbReference>
<dbReference type="Pfam" id="PF02518">
    <property type="entry name" value="HATPase_c"/>
    <property type="match status" value="1"/>
</dbReference>
<accession>A0A0J1JLG6</accession>
<dbReference type="PROSITE" id="PS50880">
    <property type="entry name" value="TOPRIM"/>
    <property type="match status" value="1"/>
</dbReference>
<dbReference type="PRINTS" id="PR00418">
    <property type="entry name" value="TPI2FAMILY"/>
</dbReference>
<dbReference type="InterPro" id="IPR001241">
    <property type="entry name" value="Topo_IIA"/>
</dbReference>
<dbReference type="Pfam" id="PF00986">
    <property type="entry name" value="DNA_gyraseB_C"/>
    <property type="match status" value="1"/>
</dbReference>
<dbReference type="FunFam" id="3.40.50.670:FF:000005">
    <property type="entry name" value="DNA gyrase subunit B"/>
    <property type="match status" value="1"/>
</dbReference>
<comment type="cofactor">
    <cofactor evidence="13">
        <name>Mg(2+)</name>
        <dbReference type="ChEBI" id="CHEBI:18420"/>
    </cofactor>
    <cofactor evidence="13">
        <name>Mn(2+)</name>
        <dbReference type="ChEBI" id="CHEBI:29035"/>
    </cofactor>
    <cofactor evidence="13">
        <name>Ca(2+)</name>
        <dbReference type="ChEBI" id="CHEBI:29108"/>
    </cofactor>
    <text evidence="13">Binds two Mg(2+) per subunit. The magnesium ions form salt bridges with both the protein and the DNA. Can also accept other divalent metal cations, such as Mn(2+) or Ca(2+).</text>
</comment>
<dbReference type="Gene3D" id="3.30.565.10">
    <property type="entry name" value="Histidine kinase-like ATPase, C-terminal domain"/>
    <property type="match status" value="1"/>
</dbReference>
<dbReference type="InterPro" id="IPR049353">
    <property type="entry name" value="GyrB_hook"/>
</dbReference>
<dbReference type="InterPro" id="IPR006171">
    <property type="entry name" value="TOPRIM_dom"/>
</dbReference>
<dbReference type="InterPro" id="IPR014721">
    <property type="entry name" value="Ribsml_uS5_D2-typ_fold_subgr"/>
</dbReference>
<dbReference type="EMBL" id="LDOV01000002">
    <property type="protein sequence ID" value="KLV02907.1"/>
    <property type="molecule type" value="Genomic_DNA"/>
</dbReference>
<dbReference type="CDD" id="cd16928">
    <property type="entry name" value="HATPase_GyrB-like"/>
    <property type="match status" value="1"/>
</dbReference>
<evidence type="ECO:0000256" key="9">
    <source>
        <dbReference type="ARBA" id="ARBA00022842"/>
    </source>
</evidence>
<evidence type="ECO:0000256" key="1">
    <source>
        <dbReference type="ARBA" id="ARBA00000185"/>
    </source>
</evidence>
<evidence type="ECO:0000256" key="11">
    <source>
        <dbReference type="ARBA" id="ARBA00023125"/>
    </source>
</evidence>
<comment type="function">
    <text evidence="13">A type II topoisomerase that negatively supercoils closed circular double-stranded (ds) DNA in an ATP-dependent manner to modulate DNA topology and maintain chromosomes in an underwound state. Negative supercoiling favors strand separation, and DNA replication, transcription, recombination and repair, all of which involve strand separation. Also able to catalyze the interconversion of other topological isomers of dsDNA rings, including catenanes and knotted rings. Type II topoisomerases break and join 2 DNA strands simultaneously in an ATP-dependent manner.</text>
</comment>
<dbReference type="SUPFAM" id="SSF55874">
    <property type="entry name" value="ATPase domain of HSP90 chaperone/DNA topoisomerase II/histidine kinase"/>
    <property type="match status" value="1"/>
</dbReference>
<dbReference type="NCBIfam" id="NF004189">
    <property type="entry name" value="PRK05644.1"/>
    <property type="match status" value="1"/>
</dbReference>
<organism evidence="15 16">
    <name type="scientific">Photobacterium aphoticum</name>
    <dbReference type="NCBI Taxonomy" id="754436"/>
    <lineage>
        <taxon>Bacteria</taxon>
        <taxon>Pseudomonadati</taxon>
        <taxon>Pseudomonadota</taxon>
        <taxon>Gammaproteobacteria</taxon>
        <taxon>Vibrionales</taxon>
        <taxon>Vibrionaceae</taxon>
        <taxon>Photobacterium</taxon>
    </lineage>
</organism>
<dbReference type="PROSITE" id="PS00177">
    <property type="entry name" value="TOPOISOMERASE_II"/>
    <property type="match status" value="1"/>
</dbReference>
<evidence type="ECO:0000256" key="8">
    <source>
        <dbReference type="ARBA" id="ARBA00022840"/>
    </source>
</evidence>
<evidence type="ECO:0000256" key="12">
    <source>
        <dbReference type="ARBA" id="ARBA00023235"/>
    </source>
</evidence>
<keyword evidence="16" id="KW-1185">Reference proteome</keyword>
<feature type="binding site" evidence="13">
    <location>
        <position position="499"/>
    </location>
    <ligand>
        <name>Mg(2+)</name>
        <dbReference type="ChEBI" id="CHEBI:18420"/>
        <label>1</label>
        <note>catalytic</note>
    </ligand>
</feature>
<keyword evidence="11" id="KW-0238">DNA-binding</keyword>
<dbReference type="Pfam" id="PF21249">
    <property type="entry name" value="GyrB_hook"/>
    <property type="match status" value="1"/>
</dbReference>
<dbReference type="InterPro" id="IPR013760">
    <property type="entry name" value="Topo_IIA-like_dom_sf"/>
</dbReference>
<dbReference type="PANTHER" id="PTHR45866:SF1">
    <property type="entry name" value="DNA GYRASE SUBUNIT B, MITOCHONDRIAL"/>
    <property type="match status" value="1"/>
</dbReference>
<evidence type="ECO:0000313" key="16">
    <source>
        <dbReference type="Proteomes" id="UP000036426"/>
    </source>
</evidence>
<dbReference type="InterPro" id="IPR000565">
    <property type="entry name" value="Topo_IIA_B"/>
</dbReference>